<accession>A0A5B6WQB0</accession>
<protein>
    <submittedName>
        <fullName evidence="2">Gag-Pol polyprotein</fullName>
    </submittedName>
</protein>
<organism evidence="2 3">
    <name type="scientific">Gossypium australe</name>
    <dbReference type="NCBI Taxonomy" id="47621"/>
    <lineage>
        <taxon>Eukaryota</taxon>
        <taxon>Viridiplantae</taxon>
        <taxon>Streptophyta</taxon>
        <taxon>Embryophyta</taxon>
        <taxon>Tracheophyta</taxon>
        <taxon>Spermatophyta</taxon>
        <taxon>Magnoliopsida</taxon>
        <taxon>eudicotyledons</taxon>
        <taxon>Gunneridae</taxon>
        <taxon>Pentapetalae</taxon>
        <taxon>rosids</taxon>
        <taxon>malvids</taxon>
        <taxon>Malvales</taxon>
        <taxon>Malvaceae</taxon>
        <taxon>Malvoideae</taxon>
        <taxon>Gossypium</taxon>
    </lineage>
</organism>
<dbReference type="Pfam" id="PF08284">
    <property type="entry name" value="RVP_2"/>
    <property type="match status" value="1"/>
</dbReference>
<feature type="compositionally biased region" description="Polar residues" evidence="1">
    <location>
        <begin position="44"/>
        <end position="58"/>
    </location>
</feature>
<proteinExistence type="predicted"/>
<evidence type="ECO:0000313" key="3">
    <source>
        <dbReference type="Proteomes" id="UP000325315"/>
    </source>
</evidence>
<name>A0A5B6WQB0_9ROSI</name>
<dbReference type="EMBL" id="SMMG02000002">
    <property type="protein sequence ID" value="KAA3484010.1"/>
    <property type="molecule type" value="Genomic_DNA"/>
</dbReference>
<evidence type="ECO:0000313" key="2">
    <source>
        <dbReference type="EMBL" id="KAA3484010.1"/>
    </source>
</evidence>
<feature type="region of interest" description="Disordered" evidence="1">
    <location>
        <begin position="27"/>
        <end position="62"/>
    </location>
</feature>
<feature type="compositionally biased region" description="Polar residues" evidence="1">
    <location>
        <begin position="27"/>
        <end position="36"/>
    </location>
</feature>
<sequence>MSVDSVEDDMWENVGAKYPKLAKEENVQNVRSSNVMTKGRPPRNNENMSGSQRGTTNTAVRPEVRAPARAYAIRAREEASSPDVITGTFILFDTDVITLIDPGSTHSYVCVNLVSRKTLPVESTEIVIRVSNPLGKCVLVDKVCKNYSLMFWNV</sequence>
<reference evidence="3" key="1">
    <citation type="journal article" date="2019" name="Plant Biotechnol. J.">
        <title>Genome sequencing of the Australian wild diploid species Gossypium australe highlights disease resistance and delayed gland morphogenesis.</title>
        <authorList>
            <person name="Cai Y."/>
            <person name="Cai X."/>
            <person name="Wang Q."/>
            <person name="Wang P."/>
            <person name="Zhang Y."/>
            <person name="Cai C."/>
            <person name="Xu Y."/>
            <person name="Wang K."/>
            <person name="Zhou Z."/>
            <person name="Wang C."/>
            <person name="Geng S."/>
            <person name="Li B."/>
            <person name="Dong Q."/>
            <person name="Hou Y."/>
            <person name="Wang H."/>
            <person name="Ai P."/>
            <person name="Liu Z."/>
            <person name="Yi F."/>
            <person name="Sun M."/>
            <person name="An G."/>
            <person name="Cheng J."/>
            <person name="Zhang Y."/>
            <person name="Shi Q."/>
            <person name="Xie Y."/>
            <person name="Shi X."/>
            <person name="Chang Y."/>
            <person name="Huang F."/>
            <person name="Chen Y."/>
            <person name="Hong S."/>
            <person name="Mi L."/>
            <person name="Sun Q."/>
            <person name="Zhang L."/>
            <person name="Zhou B."/>
            <person name="Peng R."/>
            <person name="Zhang X."/>
            <person name="Liu F."/>
        </authorList>
    </citation>
    <scope>NUCLEOTIDE SEQUENCE [LARGE SCALE GENOMIC DNA]</scope>
    <source>
        <strain evidence="3">cv. PA1801</strain>
    </source>
</reference>
<dbReference type="OrthoDB" id="851428at2759"/>
<dbReference type="AlphaFoldDB" id="A0A5B6WQB0"/>
<keyword evidence="3" id="KW-1185">Reference proteome</keyword>
<evidence type="ECO:0000256" key="1">
    <source>
        <dbReference type="SAM" id="MobiDB-lite"/>
    </source>
</evidence>
<comment type="caution">
    <text evidence="2">The sequence shown here is derived from an EMBL/GenBank/DDBJ whole genome shotgun (WGS) entry which is preliminary data.</text>
</comment>
<gene>
    <name evidence="2" type="ORF">EPI10_006125</name>
</gene>
<dbReference type="Proteomes" id="UP000325315">
    <property type="component" value="Unassembled WGS sequence"/>
</dbReference>